<proteinExistence type="predicted"/>
<protein>
    <submittedName>
        <fullName evidence="1">Uncharacterized protein</fullName>
    </submittedName>
</protein>
<name>A0A401RDX9_CHIPU</name>
<dbReference type="Proteomes" id="UP000287033">
    <property type="component" value="Unassembled WGS sequence"/>
</dbReference>
<reference evidence="1 2" key="1">
    <citation type="journal article" date="2018" name="Nat. Ecol. Evol.">
        <title>Shark genomes provide insights into elasmobranch evolution and the origin of vertebrates.</title>
        <authorList>
            <person name="Hara Y"/>
            <person name="Yamaguchi K"/>
            <person name="Onimaru K"/>
            <person name="Kadota M"/>
            <person name="Koyanagi M"/>
            <person name="Keeley SD"/>
            <person name="Tatsumi K"/>
            <person name="Tanaka K"/>
            <person name="Motone F"/>
            <person name="Kageyama Y"/>
            <person name="Nozu R"/>
            <person name="Adachi N"/>
            <person name="Nishimura O"/>
            <person name="Nakagawa R"/>
            <person name="Tanegashima C"/>
            <person name="Kiyatake I"/>
            <person name="Matsumoto R"/>
            <person name="Murakumo K"/>
            <person name="Nishida K"/>
            <person name="Terakita A"/>
            <person name="Kuratani S"/>
            <person name="Sato K"/>
            <person name="Hyodo S Kuraku.S."/>
        </authorList>
    </citation>
    <scope>NUCLEOTIDE SEQUENCE [LARGE SCALE GENOMIC DNA]</scope>
</reference>
<organism evidence="1 2">
    <name type="scientific">Chiloscyllium punctatum</name>
    <name type="common">Brownbanded bambooshark</name>
    <name type="synonym">Hemiscyllium punctatum</name>
    <dbReference type="NCBI Taxonomy" id="137246"/>
    <lineage>
        <taxon>Eukaryota</taxon>
        <taxon>Metazoa</taxon>
        <taxon>Chordata</taxon>
        <taxon>Craniata</taxon>
        <taxon>Vertebrata</taxon>
        <taxon>Chondrichthyes</taxon>
        <taxon>Elasmobranchii</taxon>
        <taxon>Galeomorphii</taxon>
        <taxon>Galeoidea</taxon>
        <taxon>Orectolobiformes</taxon>
        <taxon>Hemiscylliidae</taxon>
        <taxon>Chiloscyllium</taxon>
    </lineage>
</organism>
<evidence type="ECO:0000313" key="2">
    <source>
        <dbReference type="Proteomes" id="UP000287033"/>
    </source>
</evidence>
<evidence type="ECO:0000313" key="1">
    <source>
        <dbReference type="EMBL" id="GCC16348.1"/>
    </source>
</evidence>
<comment type="caution">
    <text evidence="1">The sequence shown here is derived from an EMBL/GenBank/DDBJ whole genome shotgun (WGS) entry which is preliminary data.</text>
</comment>
<dbReference type="EMBL" id="BEZZ01005003">
    <property type="protein sequence ID" value="GCC16348.1"/>
    <property type="molecule type" value="Genomic_DNA"/>
</dbReference>
<accession>A0A401RDX9</accession>
<gene>
    <name evidence="1" type="ORF">chiPu_0021847</name>
</gene>
<keyword evidence="2" id="KW-1185">Reference proteome</keyword>
<dbReference type="AlphaFoldDB" id="A0A401RDX9"/>
<sequence length="85" mass="9520">MSPALSADRSVCSLETVVPGAWAHCSLKTRLGIAWILGLMRLVDWSFATGYWALRSLETGSCVVWRLRAVWPADWVQCPLETWLA</sequence>